<evidence type="ECO:0000256" key="5">
    <source>
        <dbReference type="ARBA" id="ARBA00023231"/>
    </source>
</evidence>
<gene>
    <name evidence="6 7" type="primary">nifW</name>
    <name evidence="7" type="ORF">HDIA_0316</name>
</gene>
<keyword evidence="5 6" id="KW-0535">Nitrogen fixation</keyword>
<comment type="subunit">
    <text evidence="3 6">Homotrimer; associates with NifD.</text>
</comment>
<organism evidence="7 8">
    <name type="scientific">Hartmannibacter diazotrophicus</name>
    <dbReference type="NCBI Taxonomy" id="1482074"/>
    <lineage>
        <taxon>Bacteria</taxon>
        <taxon>Pseudomonadati</taxon>
        <taxon>Pseudomonadota</taxon>
        <taxon>Alphaproteobacteria</taxon>
        <taxon>Hyphomicrobiales</taxon>
        <taxon>Pleomorphomonadaceae</taxon>
        <taxon>Hartmannibacter</taxon>
    </lineage>
</organism>
<dbReference type="EMBL" id="LT960614">
    <property type="protein sequence ID" value="SON53857.1"/>
    <property type="molecule type" value="Genomic_DNA"/>
</dbReference>
<evidence type="ECO:0000313" key="7">
    <source>
        <dbReference type="EMBL" id="SON53857.1"/>
    </source>
</evidence>
<dbReference type="AlphaFoldDB" id="A0A2C9D0E5"/>
<dbReference type="OrthoDB" id="9811868at2"/>
<name>A0A2C9D0E5_9HYPH</name>
<evidence type="ECO:0000256" key="2">
    <source>
        <dbReference type="ARBA" id="ARBA00008351"/>
    </source>
</evidence>
<dbReference type="KEGG" id="hdi:HDIA_0316"/>
<sequence>MSCSTHDRPIDVTDILARLKTLSSAEDFFGALGVAYDPKVLQVARLHILKRMGEYLATEDFDGLPDLVIAARAKATLARAYGDFESSSPLSQRVFRVLKDHDPDRPVPPKTAFVALGDIMKPIASD</sequence>
<evidence type="ECO:0000256" key="3">
    <source>
        <dbReference type="ARBA" id="ARBA00011284"/>
    </source>
</evidence>
<dbReference type="Proteomes" id="UP000223606">
    <property type="component" value="Chromosome 1"/>
</dbReference>
<dbReference type="NCBIfam" id="NF002009">
    <property type="entry name" value="PRK00810.1"/>
    <property type="match status" value="1"/>
</dbReference>
<evidence type="ECO:0000313" key="8">
    <source>
        <dbReference type="Proteomes" id="UP000223606"/>
    </source>
</evidence>
<accession>A0A2C9D0E5</accession>
<dbReference type="PIRSF" id="PIRSF005790">
    <property type="entry name" value="NifW"/>
    <property type="match status" value="1"/>
</dbReference>
<dbReference type="RefSeq" id="WP_099553742.1">
    <property type="nucleotide sequence ID" value="NZ_LT960614.1"/>
</dbReference>
<evidence type="ECO:0000256" key="6">
    <source>
        <dbReference type="HAMAP-Rule" id="MF_00529"/>
    </source>
</evidence>
<proteinExistence type="inferred from homology"/>
<evidence type="ECO:0000256" key="1">
    <source>
        <dbReference type="ARBA" id="ARBA00002247"/>
    </source>
</evidence>
<dbReference type="GO" id="GO:0009399">
    <property type="term" value="P:nitrogen fixation"/>
    <property type="evidence" value="ECO:0007669"/>
    <property type="project" value="UniProtKB-UniRule"/>
</dbReference>
<keyword evidence="8" id="KW-1185">Reference proteome</keyword>
<protein>
    <recommendedName>
        <fullName evidence="4 6">Nitrogenase-stabilizing/protective protein NifW</fullName>
    </recommendedName>
</protein>
<evidence type="ECO:0000256" key="4">
    <source>
        <dbReference type="ARBA" id="ARBA00016274"/>
    </source>
</evidence>
<dbReference type="Pfam" id="PF03206">
    <property type="entry name" value="NifW"/>
    <property type="match status" value="1"/>
</dbReference>
<comment type="function">
    <text evidence="1 6">May protect the nitrogenase Fe-Mo protein from oxidative damage.</text>
</comment>
<reference evidence="8" key="1">
    <citation type="submission" date="2017-09" db="EMBL/GenBank/DDBJ databases">
        <title>Genome sequence of Nannocystis excedens DSM 71.</title>
        <authorList>
            <person name="Blom J."/>
        </authorList>
    </citation>
    <scope>NUCLEOTIDE SEQUENCE [LARGE SCALE GENOMIC DNA]</scope>
    <source>
        <strain evidence="8">type strain: E19</strain>
    </source>
</reference>
<comment type="similarity">
    <text evidence="2 6">Belongs to the NifW family.</text>
</comment>
<dbReference type="HAMAP" id="MF_00529">
    <property type="entry name" value="NifW"/>
    <property type="match status" value="1"/>
</dbReference>
<dbReference type="InterPro" id="IPR004893">
    <property type="entry name" value="NifW"/>
</dbReference>